<evidence type="ECO:0000313" key="1">
    <source>
        <dbReference type="EMBL" id="RNA12366.1"/>
    </source>
</evidence>
<dbReference type="SUPFAM" id="SSF50978">
    <property type="entry name" value="WD40 repeat-like"/>
    <property type="match status" value="1"/>
</dbReference>
<protein>
    <submittedName>
        <fullName evidence="1">Uncharacterized protein</fullName>
    </submittedName>
</protein>
<dbReference type="InterPro" id="IPR036322">
    <property type="entry name" value="WD40_repeat_dom_sf"/>
</dbReference>
<keyword evidence="2" id="KW-1185">Reference proteome</keyword>
<gene>
    <name evidence="1" type="ORF">BpHYR1_039587</name>
</gene>
<dbReference type="Proteomes" id="UP000276133">
    <property type="component" value="Unassembled WGS sequence"/>
</dbReference>
<accession>A0A3M7QLN5</accession>
<evidence type="ECO:0000313" key="2">
    <source>
        <dbReference type="Proteomes" id="UP000276133"/>
    </source>
</evidence>
<name>A0A3M7QLN5_BRAPC</name>
<dbReference type="AlphaFoldDB" id="A0A3M7QLN5"/>
<reference evidence="1 2" key="1">
    <citation type="journal article" date="2018" name="Sci. Rep.">
        <title>Genomic signatures of local adaptation to the degree of environmental predictability in rotifers.</title>
        <authorList>
            <person name="Franch-Gras L."/>
            <person name="Hahn C."/>
            <person name="Garcia-Roger E.M."/>
            <person name="Carmona M.J."/>
            <person name="Serra M."/>
            <person name="Gomez A."/>
        </authorList>
    </citation>
    <scope>NUCLEOTIDE SEQUENCE [LARGE SCALE GENOMIC DNA]</scope>
    <source>
        <strain evidence="1">HYR1</strain>
    </source>
</reference>
<sequence>MTLGINARVPQHGITTEKWHDFGIQVFLTTCLKDEIVKSVNFDLRHSSEKYTRFKISKNVKDFAVCSDYISVLSNDHLYVYSEFSPRLLRSISLKLNIVKTINLESGFEIIGTTDNGKIWIIDKTKFRVYSAFSDGIIDEEINFEGFSDQVKIQILNEEKFELIESDNLTSIEIYSLLEDATSSGCSRRITVLLRKTVFTKFYVKFFLIVIKLKIKSDKIRKIHPSIHPSTSSRTDTMHSGLVNNPEDEHLFLLQLSLSRILTLILT</sequence>
<comment type="caution">
    <text evidence="1">The sequence shown here is derived from an EMBL/GenBank/DDBJ whole genome shotgun (WGS) entry which is preliminary data.</text>
</comment>
<dbReference type="EMBL" id="REGN01005706">
    <property type="protein sequence ID" value="RNA12366.1"/>
    <property type="molecule type" value="Genomic_DNA"/>
</dbReference>
<proteinExistence type="predicted"/>
<organism evidence="1 2">
    <name type="scientific">Brachionus plicatilis</name>
    <name type="common">Marine rotifer</name>
    <name type="synonym">Brachionus muelleri</name>
    <dbReference type="NCBI Taxonomy" id="10195"/>
    <lineage>
        <taxon>Eukaryota</taxon>
        <taxon>Metazoa</taxon>
        <taxon>Spiralia</taxon>
        <taxon>Gnathifera</taxon>
        <taxon>Rotifera</taxon>
        <taxon>Eurotatoria</taxon>
        <taxon>Monogononta</taxon>
        <taxon>Pseudotrocha</taxon>
        <taxon>Ploima</taxon>
        <taxon>Brachionidae</taxon>
        <taxon>Brachionus</taxon>
    </lineage>
</organism>